<keyword evidence="6" id="KW-0819">tRNA processing</keyword>
<proteinExistence type="inferred from homology"/>
<feature type="compositionally biased region" description="Basic and acidic residues" evidence="12">
    <location>
        <begin position="10"/>
        <end position="22"/>
    </location>
</feature>
<dbReference type="PANTHER" id="PTHR12553:SF49">
    <property type="entry name" value="ZINC PHOSPHODIESTERASE ELAC PROTEIN 2"/>
    <property type="match status" value="1"/>
</dbReference>
<evidence type="ECO:0000256" key="12">
    <source>
        <dbReference type="SAM" id="MobiDB-lite"/>
    </source>
</evidence>
<evidence type="ECO:0000256" key="11">
    <source>
        <dbReference type="ARBA" id="ARBA00022833"/>
    </source>
</evidence>
<dbReference type="GO" id="GO:0005739">
    <property type="term" value="C:mitochondrion"/>
    <property type="evidence" value="ECO:0007669"/>
    <property type="project" value="TreeGrafter"/>
</dbReference>
<comment type="catalytic activity">
    <reaction evidence="1">
        <text>Endonucleolytic cleavage of RNA, removing extra 3' nucleotides from tRNA precursor, generating 3' termini of tRNAs. A 3'-hydroxy group is left at the tRNA terminus and a 5'-phosphoryl group is left at the trailer molecule.</text>
        <dbReference type="EC" id="3.1.26.11"/>
    </reaction>
</comment>
<evidence type="ECO:0000313" key="15">
    <source>
        <dbReference type="Proteomes" id="UP001419268"/>
    </source>
</evidence>
<dbReference type="InterPro" id="IPR036866">
    <property type="entry name" value="RibonucZ/Hydroxyglut_hydro"/>
</dbReference>
<dbReference type="InterPro" id="IPR027794">
    <property type="entry name" value="tRNase_Z_dom"/>
</dbReference>
<keyword evidence="15" id="KW-1185">Reference proteome</keyword>
<dbReference type="Pfam" id="PF23023">
    <property type="entry name" value="Anti-Pycsar_Apyc1"/>
    <property type="match status" value="1"/>
</dbReference>
<evidence type="ECO:0000256" key="6">
    <source>
        <dbReference type="ARBA" id="ARBA00022694"/>
    </source>
</evidence>
<dbReference type="Proteomes" id="UP001419268">
    <property type="component" value="Unassembled WGS sequence"/>
</dbReference>
<evidence type="ECO:0000256" key="10">
    <source>
        <dbReference type="ARBA" id="ARBA00022801"/>
    </source>
</evidence>
<dbReference type="GO" id="GO:0046872">
    <property type="term" value="F:metal ion binding"/>
    <property type="evidence" value="ECO:0007669"/>
    <property type="project" value="UniProtKB-KW"/>
</dbReference>
<protein>
    <recommendedName>
        <fullName evidence="5">ribonuclease Z</fullName>
        <ecNumber evidence="5">3.1.26.11</ecNumber>
    </recommendedName>
</protein>
<accession>A0AAP0KAY5</accession>
<evidence type="ECO:0000256" key="7">
    <source>
        <dbReference type="ARBA" id="ARBA00022722"/>
    </source>
</evidence>
<feature type="domain" description="tRNase Z endonuclease" evidence="13">
    <location>
        <begin position="46"/>
        <end position="102"/>
    </location>
</feature>
<dbReference type="EMBL" id="JBBNAG010000003">
    <property type="protein sequence ID" value="KAK9149293.1"/>
    <property type="molecule type" value="Genomic_DNA"/>
</dbReference>
<dbReference type="PANTHER" id="PTHR12553">
    <property type="entry name" value="ZINC PHOSPHODIESTERASE ELAC PROTEIN 2"/>
    <property type="match status" value="1"/>
</dbReference>
<evidence type="ECO:0000313" key="14">
    <source>
        <dbReference type="EMBL" id="KAK9149293.1"/>
    </source>
</evidence>
<dbReference type="EC" id="3.1.26.11" evidence="5"/>
<keyword evidence="8" id="KW-0479">Metal-binding</keyword>
<dbReference type="FunFam" id="3.60.15.10:FF:000037">
    <property type="entry name" value="tRNAse Z4"/>
    <property type="match status" value="1"/>
</dbReference>
<dbReference type="InterPro" id="IPR013471">
    <property type="entry name" value="RNase_Z/BN"/>
</dbReference>
<dbReference type="InterPro" id="IPR047151">
    <property type="entry name" value="RNZ2-like"/>
</dbReference>
<dbReference type="Gene3D" id="3.60.15.10">
    <property type="entry name" value="Ribonuclease Z/Hydroxyacylglutathione hydrolase-like"/>
    <property type="match status" value="2"/>
</dbReference>
<organism evidence="14 15">
    <name type="scientific">Stephania cephalantha</name>
    <dbReference type="NCBI Taxonomy" id="152367"/>
    <lineage>
        <taxon>Eukaryota</taxon>
        <taxon>Viridiplantae</taxon>
        <taxon>Streptophyta</taxon>
        <taxon>Embryophyta</taxon>
        <taxon>Tracheophyta</taxon>
        <taxon>Spermatophyta</taxon>
        <taxon>Magnoliopsida</taxon>
        <taxon>Ranunculales</taxon>
        <taxon>Menispermaceae</taxon>
        <taxon>Menispermoideae</taxon>
        <taxon>Cissampelideae</taxon>
        <taxon>Stephania</taxon>
    </lineage>
</organism>
<dbReference type="Pfam" id="PF13691">
    <property type="entry name" value="Lactamase_B_4"/>
    <property type="match status" value="1"/>
</dbReference>
<dbReference type="GO" id="GO:1990180">
    <property type="term" value="P:mitochondrial tRNA 3'-end processing"/>
    <property type="evidence" value="ECO:0007669"/>
    <property type="project" value="TreeGrafter"/>
</dbReference>
<evidence type="ECO:0000256" key="4">
    <source>
        <dbReference type="ARBA" id="ARBA00011738"/>
    </source>
</evidence>
<evidence type="ECO:0000256" key="2">
    <source>
        <dbReference type="ARBA" id="ARBA00001947"/>
    </source>
</evidence>
<sequence length="925" mass="101547">MEESAGFNKRRAEGRDKDDRPKTLQLKVRKLNPVNTISYVQILGTGMDTQDTSPSVFLFFDKQRFIFNAGEGLQRFCTEHKIKLSKIDHIFLSRVCSETAGGLPGLLLTLAGMGDEGMSVKIWGSSDLKYLVDAMRSFIPSAAMVHTQSFGPTPNADGAAFSGLEKLMDPIVLVDDEVVKVSAILLLPGCSKISQLKKRDSLIPDSSSIGLEIKSNQFLEPLPKRRDGSMLKPGDISVIYICELPEIKGKFDPAKALALGLKPGPKYRELQLGNSVMSDRQNIMVHPSDVLGPSIPGPIVIIVDCPTLPHLEEILSVQSLNGYYADSADHQAGGLKSVNCVVHLSPSSIYMTSDYQNWMRRFGGAQHIMAGHEIKNMEIPILKSSARIAARLNYLCPQFFPAPGIWSVQSQSNVTNEGSVPIHPESISAENLLKFHLRPYTNLGLDKSGIPSVSSSSDIVHDLVQEIPEIVGSVEQINQLWHCPIENGNGVPSLKESVVMTEEPWMNADAPIPKINFGKNGVSEYLPSVSRISTDESDDESNRPSCLENISREDMEIVLLGTGSSQPSKYRNVSAVFVNLFSKGSLLLDCGEGTLGQLRRRFGVKGADEAIRGLKCIWISHIHADHHVGMVRILALRQELLRDVPHEPLLVIGPRQLKRFLGAYQRLENLDMQFLDCRHTTEESLVAFEEGNHAQETLIAAGNLNKKLGLGSNTQKNETNLFAKGSPMQSYLKKPGPPVDLTASFELLRKLNKVLEEAGLAALISVPVVHCPQAFGIVVEASERINSVGKTIPGWKLVYSGDTRPCPELIRASQGATVLIHEATFEDGMVDEAIARNHSTTKEAIEVGDSAGAYRIILTHFSQRYPKIPVFNEVHMHKTCIGFDLMSVNVADLPVLPRVLPHIKLLFRNEMILDESDSVVPGPAS</sequence>
<evidence type="ECO:0000256" key="8">
    <source>
        <dbReference type="ARBA" id="ARBA00022723"/>
    </source>
</evidence>
<feature type="region of interest" description="Disordered" evidence="12">
    <location>
        <begin position="1"/>
        <end position="22"/>
    </location>
</feature>
<keyword evidence="10" id="KW-0378">Hydrolase</keyword>
<keyword evidence="9" id="KW-0255">Endonuclease</keyword>
<dbReference type="SUPFAM" id="SSF56281">
    <property type="entry name" value="Metallo-hydrolase/oxidoreductase"/>
    <property type="match status" value="2"/>
</dbReference>
<dbReference type="HAMAP" id="MF_01818">
    <property type="entry name" value="RNase_Z_BN"/>
    <property type="match status" value="1"/>
</dbReference>
<dbReference type="CDD" id="cd07718">
    <property type="entry name" value="RNaseZ_ELAC1_ELAC2-C-term-like_MBL-fold"/>
    <property type="match status" value="1"/>
</dbReference>
<comment type="subunit">
    <text evidence="4">Homodimer.</text>
</comment>
<evidence type="ECO:0000256" key="3">
    <source>
        <dbReference type="ARBA" id="ARBA00007823"/>
    </source>
</evidence>
<comment type="cofactor">
    <cofactor evidence="2">
        <name>Zn(2+)</name>
        <dbReference type="ChEBI" id="CHEBI:29105"/>
    </cofactor>
</comment>
<name>A0AAP0KAY5_9MAGN</name>
<evidence type="ECO:0000256" key="5">
    <source>
        <dbReference type="ARBA" id="ARBA00012477"/>
    </source>
</evidence>
<evidence type="ECO:0000256" key="9">
    <source>
        <dbReference type="ARBA" id="ARBA00022759"/>
    </source>
</evidence>
<gene>
    <name evidence="14" type="ORF">Scep_008050</name>
</gene>
<evidence type="ECO:0000256" key="1">
    <source>
        <dbReference type="ARBA" id="ARBA00000402"/>
    </source>
</evidence>
<keyword evidence="11" id="KW-0862">Zinc</keyword>
<keyword evidence="7" id="KW-0540">Nuclease</keyword>
<comment type="caution">
    <text evidence="14">The sequence shown here is derived from an EMBL/GenBank/DDBJ whole genome shotgun (WGS) entry which is preliminary data.</text>
</comment>
<evidence type="ECO:0000259" key="13">
    <source>
        <dbReference type="Pfam" id="PF13691"/>
    </source>
</evidence>
<comment type="similarity">
    <text evidence="3">Belongs to the RNase Z family.</text>
</comment>
<dbReference type="GO" id="GO:0042781">
    <property type="term" value="F:3'-tRNA processing endoribonuclease activity"/>
    <property type="evidence" value="ECO:0007669"/>
    <property type="project" value="UniProtKB-EC"/>
</dbReference>
<reference evidence="14 15" key="1">
    <citation type="submission" date="2024-01" db="EMBL/GenBank/DDBJ databases">
        <title>Genome assemblies of Stephania.</title>
        <authorList>
            <person name="Yang L."/>
        </authorList>
    </citation>
    <scope>NUCLEOTIDE SEQUENCE [LARGE SCALE GENOMIC DNA]</scope>
    <source>
        <strain evidence="14">JXDWG</strain>
        <tissue evidence="14">Leaf</tissue>
    </source>
</reference>
<dbReference type="AlphaFoldDB" id="A0AAP0KAY5"/>